<name>A0A8X6TDD2_NEPPI</name>
<evidence type="ECO:0000313" key="2">
    <source>
        <dbReference type="Proteomes" id="UP000887013"/>
    </source>
</evidence>
<proteinExistence type="predicted"/>
<protein>
    <submittedName>
        <fullName evidence="1">Uncharacterized protein</fullName>
    </submittedName>
</protein>
<accession>A0A8X6TDD2</accession>
<sequence length="85" mass="9320">MPTSFFQYLQDFRRRLLALQPSEIPQPQPELPGSALPTPESAASHARSFALASIFICGGAGTQPGSWMLISEQLAEKGHEPLHFK</sequence>
<dbReference type="Proteomes" id="UP000887013">
    <property type="component" value="Unassembled WGS sequence"/>
</dbReference>
<keyword evidence="2" id="KW-1185">Reference proteome</keyword>
<reference evidence="1" key="1">
    <citation type="submission" date="2020-08" db="EMBL/GenBank/DDBJ databases">
        <title>Multicomponent nature underlies the extraordinary mechanical properties of spider dragline silk.</title>
        <authorList>
            <person name="Kono N."/>
            <person name="Nakamura H."/>
            <person name="Mori M."/>
            <person name="Yoshida Y."/>
            <person name="Ohtoshi R."/>
            <person name="Malay A.D."/>
            <person name="Moran D.A.P."/>
            <person name="Tomita M."/>
            <person name="Numata K."/>
            <person name="Arakawa K."/>
        </authorList>
    </citation>
    <scope>NUCLEOTIDE SEQUENCE</scope>
</reference>
<organism evidence="1 2">
    <name type="scientific">Nephila pilipes</name>
    <name type="common">Giant wood spider</name>
    <name type="synonym">Nephila maculata</name>
    <dbReference type="NCBI Taxonomy" id="299642"/>
    <lineage>
        <taxon>Eukaryota</taxon>
        <taxon>Metazoa</taxon>
        <taxon>Ecdysozoa</taxon>
        <taxon>Arthropoda</taxon>
        <taxon>Chelicerata</taxon>
        <taxon>Arachnida</taxon>
        <taxon>Araneae</taxon>
        <taxon>Araneomorphae</taxon>
        <taxon>Entelegynae</taxon>
        <taxon>Araneoidea</taxon>
        <taxon>Nephilidae</taxon>
        <taxon>Nephila</taxon>
    </lineage>
</organism>
<dbReference type="AlphaFoldDB" id="A0A8X6TDD2"/>
<comment type="caution">
    <text evidence="1">The sequence shown here is derived from an EMBL/GenBank/DDBJ whole genome shotgun (WGS) entry which is preliminary data.</text>
</comment>
<dbReference type="EMBL" id="BMAW01006280">
    <property type="protein sequence ID" value="GFS98187.1"/>
    <property type="molecule type" value="Genomic_DNA"/>
</dbReference>
<gene>
    <name evidence="1" type="ORF">NPIL_236511</name>
</gene>
<evidence type="ECO:0000313" key="1">
    <source>
        <dbReference type="EMBL" id="GFS98187.1"/>
    </source>
</evidence>